<comment type="caution">
    <text evidence="1">The sequence shown here is derived from an EMBL/GenBank/DDBJ whole genome shotgun (WGS) entry which is preliminary data.</text>
</comment>
<accession>A0AAN6FX25</accession>
<sequence length="87" mass="9916">MGATHTVNYREDIVKQIRDLKLETPIKYVFIPHTPADKYIVDSAAICASFGKVYSIVQTQEIPMYGTEFVAKSLTFIWELLGTKPDY</sequence>
<evidence type="ECO:0000313" key="3">
    <source>
        <dbReference type="Proteomes" id="UP001168146"/>
    </source>
</evidence>
<name>A0AAN6FX25_9PEZI</name>
<gene>
    <name evidence="1" type="ORF">LTR82_003446</name>
    <name evidence="2" type="ORF">LTR91_011285</name>
</gene>
<organism evidence="1 3">
    <name type="scientific">Friedmanniomyces endolithicus</name>
    <dbReference type="NCBI Taxonomy" id="329885"/>
    <lineage>
        <taxon>Eukaryota</taxon>
        <taxon>Fungi</taxon>
        <taxon>Dikarya</taxon>
        <taxon>Ascomycota</taxon>
        <taxon>Pezizomycotina</taxon>
        <taxon>Dothideomycetes</taxon>
        <taxon>Dothideomycetidae</taxon>
        <taxon>Mycosphaerellales</taxon>
        <taxon>Teratosphaeriaceae</taxon>
        <taxon>Friedmanniomyces</taxon>
    </lineage>
</organism>
<dbReference type="Proteomes" id="UP001168146">
    <property type="component" value="Unassembled WGS sequence"/>
</dbReference>
<reference evidence="1" key="1">
    <citation type="submission" date="2021-12" db="EMBL/GenBank/DDBJ databases">
        <title>Black yeast isolated from Biological Soil Crust.</title>
        <authorList>
            <person name="Kurbessoian T."/>
        </authorList>
    </citation>
    <scope>NUCLEOTIDE SEQUENCE</scope>
    <source>
        <strain evidence="1">CCFEE 5208</strain>
    </source>
</reference>
<keyword evidence="4" id="KW-1185">Reference proteome</keyword>
<dbReference type="AlphaFoldDB" id="A0AAN6FX25"/>
<proteinExistence type="predicted"/>
<reference evidence="2" key="2">
    <citation type="submission" date="2023-06" db="EMBL/GenBank/DDBJ databases">
        <title>Black Yeasts Isolated from many extreme environments.</title>
        <authorList>
            <person name="Coleine C."/>
            <person name="Stajich J.E."/>
            <person name="Selbmann L."/>
        </authorList>
    </citation>
    <scope>NUCLEOTIDE SEQUENCE</scope>
    <source>
        <strain evidence="2">CCFEE 5200</strain>
    </source>
</reference>
<protein>
    <submittedName>
        <fullName evidence="1">Uncharacterized protein</fullName>
    </submittedName>
</protein>
<dbReference type="Proteomes" id="UP001175353">
    <property type="component" value="Unassembled WGS sequence"/>
</dbReference>
<evidence type="ECO:0000313" key="4">
    <source>
        <dbReference type="Proteomes" id="UP001175353"/>
    </source>
</evidence>
<evidence type="ECO:0000313" key="1">
    <source>
        <dbReference type="EMBL" id="KAK0325907.1"/>
    </source>
</evidence>
<dbReference type="EMBL" id="JAUJLE010000102">
    <property type="protein sequence ID" value="KAK0983342.1"/>
    <property type="molecule type" value="Genomic_DNA"/>
</dbReference>
<dbReference type="Gene3D" id="3.40.50.720">
    <property type="entry name" value="NAD(P)-binding Rossmann-like Domain"/>
    <property type="match status" value="1"/>
</dbReference>
<dbReference type="EMBL" id="JASUXU010000006">
    <property type="protein sequence ID" value="KAK0325907.1"/>
    <property type="molecule type" value="Genomic_DNA"/>
</dbReference>
<evidence type="ECO:0000313" key="2">
    <source>
        <dbReference type="EMBL" id="KAK0983342.1"/>
    </source>
</evidence>